<dbReference type="GO" id="GO:0015193">
    <property type="term" value="F:L-proline transmembrane transporter activity"/>
    <property type="evidence" value="ECO:0007669"/>
    <property type="project" value="TreeGrafter"/>
</dbReference>
<reference evidence="17 18" key="1">
    <citation type="submission" date="2011-05" db="EMBL/GenBank/DDBJ databases">
        <authorList>
            <person name="Muzny D."/>
            <person name="Qin X."/>
            <person name="Deng J."/>
            <person name="Jiang H."/>
            <person name="Liu Y."/>
            <person name="Qu J."/>
            <person name="Song X.-Z."/>
            <person name="Zhang L."/>
            <person name="Thornton R."/>
            <person name="Coyle M."/>
            <person name="Francisco L."/>
            <person name="Jackson L."/>
            <person name="Javaid M."/>
            <person name="Korchina V."/>
            <person name="Kovar C."/>
            <person name="Mata R."/>
            <person name="Mathew T."/>
            <person name="Ngo R."/>
            <person name="Nguyen L."/>
            <person name="Nguyen N."/>
            <person name="Okwuonu G."/>
            <person name="Ongeri F."/>
            <person name="Pham C."/>
            <person name="Simmons D."/>
            <person name="Wilczek-Boney K."/>
            <person name="Hale W."/>
            <person name="Jakkamsetti A."/>
            <person name="Pham P."/>
            <person name="Ruth R."/>
            <person name="San Lucas F."/>
            <person name="Warren J."/>
            <person name="Zhang J."/>
            <person name="Zhao Z."/>
            <person name="Zhou C."/>
            <person name="Zhu D."/>
            <person name="Lee S."/>
            <person name="Bess C."/>
            <person name="Blankenburg K."/>
            <person name="Forbes L."/>
            <person name="Fu Q."/>
            <person name="Gubbala S."/>
            <person name="Hirani K."/>
            <person name="Jayaseelan J.C."/>
            <person name="Lara F."/>
            <person name="Munidasa M."/>
            <person name="Palculict T."/>
            <person name="Patil S."/>
            <person name="Pu L.-L."/>
            <person name="Saada N."/>
            <person name="Tang L."/>
            <person name="Weissenberger G."/>
            <person name="Zhu Y."/>
            <person name="Hemphill L."/>
            <person name="Shang Y."/>
            <person name="Youmans B."/>
            <person name="Ayvaz T."/>
            <person name="Ross M."/>
            <person name="Santibanez J."/>
            <person name="Aqrawi P."/>
            <person name="Gross S."/>
            <person name="Joshi V."/>
            <person name="Fowler G."/>
            <person name="Nazareth L."/>
            <person name="Reid J."/>
            <person name="Worley K."/>
            <person name="Petrosino J."/>
            <person name="Highlander S."/>
            <person name="Gibbs R."/>
        </authorList>
    </citation>
    <scope>NUCLEOTIDE SEQUENCE [LARGE SCALE GENOMIC DNA]</scope>
    <source>
        <strain evidence="17 18">871</strain>
    </source>
</reference>
<evidence type="ECO:0000256" key="3">
    <source>
        <dbReference type="ARBA" id="ARBA00022448"/>
    </source>
</evidence>
<evidence type="ECO:0000313" key="18">
    <source>
        <dbReference type="Proteomes" id="UP000003019"/>
    </source>
</evidence>
<feature type="transmembrane region" description="Helical" evidence="16">
    <location>
        <begin position="121"/>
        <end position="146"/>
    </location>
</feature>
<dbReference type="PANTHER" id="PTHR48086:SF3">
    <property type="entry name" value="SODIUM_PROLINE SYMPORTER"/>
    <property type="match status" value="1"/>
</dbReference>
<keyword evidence="4" id="KW-1003">Cell membrane</keyword>
<evidence type="ECO:0000256" key="1">
    <source>
        <dbReference type="ARBA" id="ARBA00004651"/>
    </source>
</evidence>
<dbReference type="InterPro" id="IPR018212">
    <property type="entry name" value="Na/solute_symporter_CS"/>
</dbReference>
<feature type="transmembrane region" description="Helical" evidence="16">
    <location>
        <begin position="428"/>
        <end position="444"/>
    </location>
</feature>
<evidence type="ECO:0000313" key="17">
    <source>
        <dbReference type="EMBL" id="EGY52402.1"/>
    </source>
</evidence>
<feature type="transmembrane region" description="Helical" evidence="16">
    <location>
        <begin position="402"/>
        <end position="421"/>
    </location>
</feature>
<evidence type="ECO:0000256" key="7">
    <source>
        <dbReference type="ARBA" id="ARBA00022989"/>
    </source>
</evidence>
<comment type="caution">
    <text evidence="17">The sequence shown here is derived from an EMBL/GenBank/DDBJ whole genome shotgun (WGS) entry which is preliminary data.</text>
</comment>
<dbReference type="HOGENOM" id="CLU_018808_15_2_4"/>
<evidence type="ECO:0000256" key="13">
    <source>
        <dbReference type="ARBA" id="ARBA00067214"/>
    </source>
</evidence>
<feature type="transmembrane region" description="Helical" evidence="16">
    <location>
        <begin position="312"/>
        <end position="337"/>
    </location>
</feature>
<keyword evidence="16" id="KW-0997">Cell inner membrane</keyword>
<dbReference type="GO" id="GO:0031402">
    <property type="term" value="F:sodium ion binding"/>
    <property type="evidence" value="ECO:0007669"/>
    <property type="project" value="UniProtKB-UniRule"/>
</dbReference>
<dbReference type="FunFam" id="1.20.1730.10:FF:000002">
    <property type="entry name" value="Sodium/proline symporter"/>
    <property type="match status" value="1"/>
</dbReference>
<dbReference type="CDD" id="cd11475">
    <property type="entry name" value="SLC5sbd_PutP"/>
    <property type="match status" value="1"/>
</dbReference>
<dbReference type="InterPro" id="IPR038377">
    <property type="entry name" value="Na/Glc_symporter_sf"/>
</dbReference>
<dbReference type="Pfam" id="PF00474">
    <property type="entry name" value="SSF"/>
    <property type="match status" value="1"/>
</dbReference>
<keyword evidence="5 16" id="KW-0812">Transmembrane</keyword>
<name>G4CID1_9NEIS</name>
<evidence type="ECO:0000256" key="4">
    <source>
        <dbReference type="ARBA" id="ARBA00022475"/>
    </source>
</evidence>
<feature type="transmembrane region" description="Helical" evidence="16">
    <location>
        <begin position="158"/>
        <end position="179"/>
    </location>
</feature>
<evidence type="ECO:0000256" key="9">
    <source>
        <dbReference type="ARBA" id="ARBA00023065"/>
    </source>
</evidence>
<keyword evidence="16" id="KW-0029">Amino-acid transport</keyword>
<evidence type="ECO:0000256" key="2">
    <source>
        <dbReference type="ARBA" id="ARBA00006434"/>
    </source>
</evidence>
<dbReference type="NCBIfam" id="TIGR02121">
    <property type="entry name" value="Na_Pro_sym"/>
    <property type="match status" value="1"/>
</dbReference>
<keyword evidence="18" id="KW-1185">Reference proteome</keyword>
<dbReference type="GO" id="GO:0005886">
    <property type="term" value="C:plasma membrane"/>
    <property type="evidence" value="ECO:0007669"/>
    <property type="project" value="UniProtKB-SubCell"/>
</dbReference>
<comment type="subcellular location">
    <subcellularLocation>
        <location evidence="16">Cell inner membrane</location>
        <topology evidence="16">Multi-pass membrane protein</topology>
    </subcellularLocation>
    <subcellularLocation>
        <location evidence="1">Cell membrane</location>
        <topology evidence="1">Multi-pass membrane protein</topology>
    </subcellularLocation>
</comment>
<feature type="transmembrane region" description="Helical" evidence="16">
    <location>
        <begin position="274"/>
        <end position="292"/>
    </location>
</feature>
<evidence type="ECO:0000256" key="5">
    <source>
        <dbReference type="ARBA" id="ARBA00022692"/>
    </source>
</evidence>
<evidence type="ECO:0000256" key="10">
    <source>
        <dbReference type="ARBA" id="ARBA00023136"/>
    </source>
</evidence>
<dbReference type="InterPro" id="IPR050277">
    <property type="entry name" value="Sodium:Solute_Symporter"/>
</dbReference>
<evidence type="ECO:0000256" key="8">
    <source>
        <dbReference type="ARBA" id="ARBA00023053"/>
    </source>
</evidence>
<dbReference type="NCBIfam" id="TIGR00813">
    <property type="entry name" value="sss"/>
    <property type="match status" value="1"/>
</dbReference>
<evidence type="ECO:0000256" key="16">
    <source>
        <dbReference type="RuleBase" id="RU366012"/>
    </source>
</evidence>
<evidence type="ECO:0000256" key="15">
    <source>
        <dbReference type="RuleBase" id="RU362091"/>
    </source>
</evidence>
<dbReference type="PANTHER" id="PTHR48086">
    <property type="entry name" value="SODIUM/PROLINE SYMPORTER-RELATED"/>
    <property type="match status" value="1"/>
</dbReference>
<feature type="transmembrane region" description="Helical" evidence="16">
    <location>
        <begin position="6"/>
        <end position="23"/>
    </location>
</feature>
<keyword evidence="7 16" id="KW-1133">Transmembrane helix</keyword>
<keyword evidence="9 16" id="KW-0406">Ion transport</keyword>
<dbReference type="AlphaFoldDB" id="G4CID1"/>
<comment type="catalytic activity">
    <reaction evidence="12">
        <text>L-proline(in) + Na(+)(in) = L-proline(out) + Na(+)(out)</text>
        <dbReference type="Rhea" id="RHEA:28967"/>
        <dbReference type="ChEBI" id="CHEBI:29101"/>
        <dbReference type="ChEBI" id="CHEBI:60039"/>
    </reaction>
</comment>
<feature type="transmembrane region" description="Helical" evidence="16">
    <location>
        <begin position="225"/>
        <end position="248"/>
    </location>
</feature>
<gene>
    <name evidence="17" type="primary">putP2</name>
    <name evidence="17" type="ORF">HMPREF9371_1391</name>
</gene>
<dbReference type="PROSITE" id="PS00457">
    <property type="entry name" value="NA_SOLUT_SYMP_2"/>
    <property type="match status" value="1"/>
</dbReference>
<dbReference type="Gene3D" id="1.20.1730.10">
    <property type="entry name" value="Sodium/glucose cotransporter"/>
    <property type="match status" value="1"/>
</dbReference>
<comment type="similarity">
    <text evidence="2 15">Belongs to the sodium:solute symporter (SSF) (TC 2.A.21) family.</text>
</comment>
<evidence type="ECO:0000256" key="14">
    <source>
        <dbReference type="ARBA" id="ARBA00082709"/>
    </source>
</evidence>
<keyword evidence="8 16" id="KW-0915">Sodium</keyword>
<dbReference type="STRING" id="1032488.HMPREF9371_1391"/>
<organism evidence="17 18">
    <name type="scientific">Neisseria shayeganii 871</name>
    <dbReference type="NCBI Taxonomy" id="1032488"/>
    <lineage>
        <taxon>Bacteria</taxon>
        <taxon>Pseudomonadati</taxon>
        <taxon>Pseudomonadota</taxon>
        <taxon>Betaproteobacteria</taxon>
        <taxon>Neisseriales</taxon>
        <taxon>Neisseriaceae</taxon>
        <taxon>Neisseria</taxon>
    </lineage>
</organism>
<keyword evidence="6 16" id="KW-0769">Symport</keyword>
<dbReference type="PATRIC" id="fig|1032488.3.peg.1314"/>
<evidence type="ECO:0000256" key="12">
    <source>
        <dbReference type="ARBA" id="ARBA00033708"/>
    </source>
</evidence>
<keyword evidence="3 16" id="KW-0813">Transport</keyword>
<dbReference type="GO" id="GO:0015824">
    <property type="term" value="P:proline transport"/>
    <property type="evidence" value="ECO:0007669"/>
    <property type="project" value="UniProtKB-UniRule"/>
</dbReference>
<feature type="transmembrane region" description="Helical" evidence="16">
    <location>
        <begin position="459"/>
        <end position="480"/>
    </location>
</feature>
<protein>
    <recommendedName>
        <fullName evidence="13 16">Sodium/proline symporter</fullName>
    </recommendedName>
    <alternativeName>
        <fullName evidence="14 16">Proline permease</fullName>
    </alternativeName>
</protein>
<dbReference type="GO" id="GO:0005298">
    <property type="term" value="F:proline:sodium symporter activity"/>
    <property type="evidence" value="ECO:0007669"/>
    <property type="project" value="UniProtKB-UniRule"/>
</dbReference>
<dbReference type="EMBL" id="AGAY01000050">
    <property type="protein sequence ID" value="EGY52402.1"/>
    <property type="molecule type" value="Genomic_DNA"/>
</dbReference>
<keyword evidence="11 16" id="KW-0739">Sodium transport</keyword>
<evidence type="ECO:0000256" key="11">
    <source>
        <dbReference type="ARBA" id="ARBA00023201"/>
    </source>
</evidence>
<accession>G4CID1</accession>
<feature type="transmembrane region" description="Helical" evidence="16">
    <location>
        <begin position="35"/>
        <end position="55"/>
    </location>
</feature>
<keyword evidence="10 16" id="KW-0472">Membrane</keyword>
<dbReference type="Proteomes" id="UP000003019">
    <property type="component" value="Unassembled WGS sequence"/>
</dbReference>
<feature type="transmembrane region" description="Helical" evidence="16">
    <location>
        <begin position="61"/>
        <end position="82"/>
    </location>
</feature>
<dbReference type="InterPro" id="IPR001734">
    <property type="entry name" value="Na/solute_symporter"/>
</dbReference>
<feature type="transmembrane region" description="Helical" evidence="16">
    <location>
        <begin position="370"/>
        <end position="390"/>
    </location>
</feature>
<feature type="transmembrane region" description="Helical" evidence="16">
    <location>
        <begin position="186"/>
        <end position="205"/>
    </location>
</feature>
<comment type="function">
    <text evidence="16">Catalyzes the sodium-dependent uptake of extracellular L-proline.</text>
</comment>
<sequence>MYITFGVYLVAVLLIGLAAYFSTRNFDDYILGGRSLGPFVTAMSAGASDMSGWLLMGLPGAIYASGLAEAWIAIGLTVGAYFNWLLVAGRLRVHTEYNNNALTLPEYFFHRFGAQGKAMKVISAAIILFFFTIYCASGVVAGARLFQSLFTDMSYQQALWLGAGATIAYTFIGGFLAVSWTDTVQATLMIFALILTPIMVYLSLGGADEMSAAIQAAAVAANTEYGSLLTGTTLVGIISTAAWGLGYFGQPHILARFMAAENVKSLTSARRIGMTWMVFCLAGAVAVGYFGIAYFGANPEQAAAMQGNNERVFIALATLLFNPWIAGVILSAILAAVMSTLSCQLLVCSSAITEDFYKGFLRPNAAQKELVWVGRIMVLAVAVIAILLAADPDSKVLRLVSYAWAGFGAAFGPVVILSVFWKRMTANGALAGMITGAVVVVLWAEKVNPALKAANLQTMYEIVPGFIACAIAVVAVSLLGKAPSQEVQERFEQADRDYHAAK</sequence>
<evidence type="ECO:0000256" key="6">
    <source>
        <dbReference type="ARBA" id="ARBA00022847"/>
    </source>
</evidence>
<dbReference type="PROSITE" id="PS50283">
    <property type="entry name" value="NA_SOLUT_SYMP_3"/>
    <property type="match status" value="1"/>
</dbReference>
<proteinExistence type="inferred from homology"/>
<dbReference type="InterPro" id="IPR011851">
    <property type="entry name" value="Na/Pro_symporter"/>
</dbReference>